<comment type="caution">
    <text evidence="1">The sequence shown here is derived from an EMBL/GenBank/DDBJ whole genome shotgun (WGS) entry which is preliminary data.</text>
</comment>
<protein>
    <submittedName>
        <fullName evidence="1">Uncharacterized protein</fullName>
    </submittedName>
</protein>
<gene>
    <name evidence="1" type="ORF">COW83_04955</name>
</gene>
<accession>A0A2H0DSX5</accession>
<dbReference type="AlphaFoldDB" id="A0A2H0DSX5"/>
<dbReference type="Proteomes" id="UP000231136">
    <property type="component" value="Unassembled WGS sequence"/>
</dbReference>
<evidence type="ECO:0000313" key="2">
    <source>
        <dbReference type="Proteomes" id="UP000231136"/>
    </source>
</evidence>
<proteinExistence type="predicted"/>
<organism evidence="1 2">
    <name type="scientific">Candidatus Collierbacteria bacterium CG22_combo_CG10-13_8_21_14_all_43_12</name>
    <dbReference type="NCBI Taxonomy" id="1974537"/>
    <lineage>
        <taxon>Bacteria</taxon>
        <taxon>Candidatus Collieribacteriota</taxon>
    </lineage>
</organism>
<evidence type="ECO:0000313" key="1">
    <source>
        <dbReference type="EMBL" id="PIP85283.1"/>
    </source>
</evidence>
<dbReference type="EMBL" id="PCTR01000142">
    <property type="protein sequence ID" value="PIP85283.1"/>
    <property type="molecule type" value="Genomic_DNA"/>
</dbReference>
<reference evidence="1 2" key="1">
    <citation type="submission" date="2017-09" db="EMBL/GenBank/DDBJ databases">
        <title>Depth-based differentiation of microbial function through sediment-hosted aquifers and enrichment of novel symbionts in the deep terrestrial subsurface.</title>
        <authorList>
            <person name="Probst A.J."/>
            <person name="Ladd B."/>
            <person name="Jarett J.K."/>
            <person name="Geller-Mcgrath D.E."/>
            <person name="Sieber C.M."/>
            <person name="Emerson J.B."/>
            <person name="Anantharaman K."/>
            <person name="Thomas B.C."/>
            <person name="Malmstrom R."/>
            <person name="Stieglmeier M."/>
            <person name="Klingl A."/>
            <person name="Woyke T."/>
            <person name="Ryan C.M."/>
            <person name="Banfield J.F."/>
        </authorList>
    </citation>
    <scope>NUCLEOTIDE SEQUENCE [LARGE SCALE GENOMIC DNA]</scope>
    <source>
        <strain evidence="1">CG22_combo_CG10-13_8_21_14_all_43_12</strain>
    </source>
</reference>
<name>A0A2H0DSX5_9BACT</name>
<sequence>MIEQPSISKETEQTSIELLLPRKETLKPNGPNSTFAEAPFQSGEFAEQELQTKLLVANEIIRQAIQIDYFPDSAAEANLAGDCFTSAKYLAEYLEKLGVSGKTYLVSVRRNPFNGEQRKSTRHVVVLHELNGVFRTVDPTAMVGYGYGSVSCECTFKDGVLTSLGEEHPIYEHVELLTNKDKETIEKINRLRREYYTNGKVDIEMSDQLRREVEASVWGDYMSSWVSEIYYVLAMTCLSQGEVGKYQELSAKVVDLDPFKPKVAEVPETQEVTKEKVRVAMEAYTNEVLEITRKWQKDVRKIWSEGDQTKYHDALEKMQWIFRELKSVGHISDPIPTFNLNNKLVAVYNLNPRALHEAHLTAAWIKPNSNRMGVWAAAHEAIRQVGPIVAEYEFNSGISGDYGETPIYFTHPHALKPENRRAYTGLSTIMLINADPEEVDLAKKKFRDEWGRIISQKSGLSIPWFDGTSLRWNRFVTNYIHSADNAAESVVHFTLAYPHLSLVNRWSYPHPNL</sequence>